<dbReference type="Proteomes" id="UP000037035">
    <property type="component" value="Unassembled WGS sequence"/>
</dbReference>
<gene>
    <name evidence="2" type="ORF">VP01_117g1</name>
</gene>
<dbReference type="EMBL" id="LAVV01001999">
    <property type="protein sequence ID" value="KNZ63158.1"/>
    <property type="molecule type" value="Genomic_DNA"/>
</dbReference>
<feature type="region of interest" description="Disordered" evidence="1">
    <location>
        <begin position="473"/>
        <end position="511"/>
    </location>
</feature>
<keyword evidence="3" id="KW-1185">Reference proteome</keyword>
<dbReference type="VEuPathDB" id="FungiDB:VP01_117g1"/>
<evidence type="ECO:0000313" key="2">
    <source>
        <dbReference type="EMBL" id="KNZ63158.1"/>
    </source>
</evidence>
<evidence type="ECO:0000256" key="1">
    <source>
        <dbReference type="SAM" id="MobiDB-lite"/>
    </source>
</evidence>
<name>A0A0L6VR11_9BASI</name>
<comment type="caution">
    <text evidence="2">The sequence shown here is derived from an EMBL/GenBank/DDBJ whole genome shotgun (WGS) entry which is preliminary data.</text>
</comment>
<accession>A0A0L6VR11</accession>
<evidence type="ECO:0000313" key="3">
    <source>
        <dbReference type="Proteomes" id="UP000037035"/>
    </source>
</evidence>
<organism evidence="2 3">
    <name type="scientific">Puccinia sorghi</name>
    <dbReference type="NCBI Taxonomy" id="27349"/>
    <lineage>
        <taxon>Eukaryota</taxon>
        <taxon>Fungi</taxon>
        <taxon>Dikarya</taxon>
        <taxon>Basidiomycota</taxon>
        <taxon>Pucciniomycotina</taxon>
        <taxon>Pucciniomycetes</taxon>
        <taxon>Pucciniales</taxon>
        <taxon>Pucciniaceae</taxon>
        <taxon>Puccinia</taxon>
    </lineage>
</organism>
<feature type="compositionally biased region" description="Polar residues" evidence="1">
    <location>
        <begin position="501"/>
        <end position="511"/>
    </location>
</feature>
<proteinExistence type="predicted"/>
<sequence length="632" mass="72268">MDYHRISVCLCFRVRFIFVFSHNTEAPLLAPFVFAIPFFIIDSTPSLIYPKIDGMYHSGRRVVIGWLDVKASLSCTGSIVLPCTTESYNWTGSLDERKAELFFCRRYSVSDEIFRSNSGNSVGVPEMTVSYLCCPGGDRIVFRAHRSEMKFREMSICRYMHVIRLWVGNSPQTSDFFVASHSCRTFPFLEFLTNGSNSPFFWGSWDLSSQICAQVWDTRAVSMALACKCFHITFLNNLLVELRMKLVGTCVDVKLNNQSDLLPKSSCYHPSNMNNEGNVYMLPLLWAWCIPFAHPSFLEIIFEFQETGKDHEENDIWSPFYDLHIFIYLFYDHIENVDKSFASEPPSISQSKFIRTVKKIIHKTPFRINRLNSSSQPQSQKLKKTKKTLPKNANLVANQTFAYFLITAIHDITAISQTHTHTRAWKANQISSANQSFLFPPWNMSHSRCHSPPSLSSNLPRLLIIISKKSSNTAHPMSHAARSGDWAVPPPRTKNSKKNPIKNTKNGSRSTKIPTEAAVKPLFLKISQEIFVEREKMSNMKKLINSCLTINKALRNSGKPLLGSKWQKGLPATWKNTTTNNKSYRPVNKLTRPKKGTWKSLRKSTDLIYKQAILSPKLIQQLHKIYTEISTI</sequence>
<dbReference type="AlphaFoldDB" id="A0A0L6VR11"/>
<reference evidence="2 3" key="1">
    <citation type="submission" date="2015-08" db="EMBL/GenBank/DDBJ databases">
        <title>Next Generation Sequencing and Analysis of the Genome of Puccinia sorghi L Schw, the Causal Agent of Maize Common Rust.</title>
        <authorList>
            <person name="Rochi L."/>
            <person name="Burguener G."/>
            <person name="Darino M."/>
            <person name="Turjanski A."/>
            <person name="Kreff E."/>
            <person name="Dieguez M.J."/>
            <person name="Sacco F."/>
        </authorList>
    </citation>
    <scope>NUCLEOTIDE SEQUENCE [LARGE SCALE GENOMIC DNA]</scope>
    <source>
        <strain evidence="2 3">RO10H11247</strain>
    </source>
</reference>
<protein>
    <submittedName>
        <fullName evidence="2">Uncharacterized protein</fullName>
    </submittedName>
</protein>